<dbReference type="Proteomes" id="UP001199525">
    <property type="component" value="Unassembled WGS sequence"/>
</dbReference>
<gene>
    <name evidence="1" type="ORF">LC586_13525</name>
</gene>
<protein>
    <submittedName>
        <fullName evidence="1">Uncharacterized protein</fullName>
    </submittedName>
</protein>
<organism evidence="1 2">
    <name type="scientific">Nostoc favosum CHAB5714</name>
    <dbReference type="NCBI Taxonomy" id="2780399"/>
    <lineage>
        <taxon>Bacteria</taxon>
        <taxon>Bacillati</taxon>
        <taxon>Cyanobacteriota</taxon>
        <taxon>Cyanophyceae</taxon>
        <taxon>Nostocales</taxon>
        <taxon>Nostocaceae</taxon>
        <taxon>Nostoc</taxon>
        <taxon>Nostoc favosum</taxon>
    </lineage>
</organism>
<evidence type="ECO:0000313" key="1">
    <source>
        <dbReference type="EMBL" id="MCC5600219.1"/>
    </source>
</evidence>
<proteinExistence type="predicted"/>
<dbReference type="EMBL" id="JAIVFQ010000016">
    <property type="protein sequence ID" value="MCC5600219.1"/>
    <property type="molecule type" value="Genomic_DNA"/>
</dbReference>
<evidence type="ECO:0000313" key="2">
    <source>
        <dbReference type="Proteomes" id="UP001199525"/>
    </source>
</evidence>
<accession>A0ABS8I7S1</accession>
<keyword evidence="2" id="KW-1185">Reference proteome</keyword>
<name>A0ABS8I7S1_9NOSO</name>
<comment type="caution">
    <text evidence="1">The sequence shown here is derived from an EMBL/GenBank/DDBJ whole genome shotgun (WGS) entry which is preliminary data.</text>
</comment>
<reference evidence="1 2" key="1">
    <citation type="journal article" date="2021" name="Microorganisms">
        <title>Genome Evolution of Filamentous Cyanobacterium Nostoc Species: From Facultative Symbiosis to Free Living.</title>
        <authorList>
            <person name="Huo D."/>
            <person name="Li H."/>
            <person name="Cai F."/>
            <person name="Guo X."/>
            <person name="Qiao Z."/>
            <person name="Wang W."/>
            <person name="Yu G."/>
            <person name="Li R."/>
        </authorList>
    </citation>
    <scope>NUCLEOTIDE SEQUENCE [LARGE SCALE GENOMIC DNA]</scope>
    <source>
        <strain evidence="1 2">CHAB 5714</strain>
    </source>
</reference>
<dbReference type="RefSeq" id="WP_229485304.1">
    <property type="nucleotide sequence ID" value="NZ_JAIVFQ010000016.1"/>
</dbReference>
<sequence length="59" mass="7007">MPSYPVPLPLMVCGSTDDIIVEREVLQGWRPYLMEGDRYWECQQGQHFFRFFQPTLVAK</sequence>